<evidence type="ECO:0000256" key="1">
    <source>
        <dbReference type="ARBA" id="ARBA00022603"/>
    </source>
</evidence>
<dbReference type="GO" id="GO:0008170">
    <property type="term" value="F:N-methyltransferase activity"/>
    <property type="evidence" value="ECO:0007669"/>
    <property type="project" value="InterPro"/>
</dbReference>
<keyword evidence="4" id="KW-0680">Restriction system</keyword>
<dbReference type="InterPro" id="IPR002295">
    <property type="entry name" value="N4/N6-MTase_EcoPI_Mod-like"/>
</dbReference>
<evidence type="ECO:0000313" key="7">
    <source>
        <dbReference type="Proteomes" id="UP000238415"/>
    </source>
</evidence>
<dbReference type="EMBL" id="PVXM01000058">
    <property type="protein sequence ID" value="PRR69043.1"/>
    <property type="molecule type" value="Genomic_DNA"/>
</dbReference>
<dbReference type="REBASE" id="268049">
    <property type="entry name" value="M.Mhu23265ORF25800P"/>
</dbReference>
<feature type="domain" description="DNA methylase N-4/N-6" evidence="5">
    <location>
        <begin position="83"/>
        <end position="229"/>
    </location>
</feature>
<name>A0A2T0AKI1_9FIRM</name>
<evidence type="ECO:0000313" key="6">
    <source>
        <dbReference type="EMBL" id="PRR69043.1"/>
    </source>
</evidence>
<organism evidence="6 7">
    <name type="scientific">Neomoorella humiferrea</name>
    <dbReference type="NCBI Taxonomy" id="676965"/>
    <lineage>
        <taxon>Bacteria</taxon>
        <taxon>Bacillati</taxon>
        <taxon>Bacillota</taxon>
        <taxon>Clostridia</taxon>
        <taxon>Neomoorellales</taxon>
        <taxon>Neomoorellaceae</taxon>
        <taxon>Neomoorella</taxon>
    </lineage>
</organism>
<dbReference type="EC" id="2.1.1.72" evidence="6"/>
<evidence type="ECO:0000256" key="3">
    <source>
        <dbReference type="ARBA" id="ARBA00022691"/>
    </source>
</evidence>
<dbReference type="InterPro" id="IPR002941">
    <property type="entry name" value="DNA_methylase_N4/N6"/>
</dbReference>
<dbReference type="AlphaFoldDB" id="A0A2T0AKI1"/>
<keyword evidence="1 6" id="KW-0489">Methyltransferase</keyword>
<dbReference type="Gene3D" id="3.40.50.150">
    <property type="entry name" value="Vaccinia Virus protein VP39"/>
    <property type="match status" value="1"/>
</dbReference>
<dbReference type="SUPFAM" id="SSF53335">
    <property type="entry name" value="S-adenosyl-L-methionine-dependent methyltransferases"/>
    <property type="match status" value="1"/>
</dbReference>
<proteinExistence type="predicted"/>
<keyword evidence="2 6" id="KW-0808">Transferase</keyword>
<protein>
    <submittedName>
        <fullName evidence="6">DNA adenine methyltransferase YhdJ</fullName>
        <ecNumber evidence="6">2.1.1.72</ecNumber>
    </submittedName>
</protein>
<dbReference type="Pfam" id="PF01555">
    <property type="entry name" value="N6_N4_Mtase"/>
    <property type="match status" value="1"/>
</dbReference>
<evidence type="ECO:0000259" key="5">
    <source>
        <dbReference type="Pfam" id="PF01555"/>
    </source>
</evidence>
<dbReference type="Proteomes" id="UP000238415">
    <property type="component" value="Unassembled WGS sequence"/>
</dbReference>
<sequence length="235" mass="26350">MAVVFTRGRHMPTYGDCLKEPLFKYDFPNRCDGRDLLAAVKDGSVPCVFFDPQYRGVLDKLAYGNEGESRGVKRSLLPQMDEDTIKNFIAEIGRVLIPSGHLFLWVDKFHLCEGITGWLPANLQVVDMIVWDKQKMGMGYRSRRQSEYLVVIQKKPLRAKGVWAVHNIPDVWQEKPAPNDHAHSKPVKLQARLIEAVTNPGDVVVDPAAGSYSVWKAANLVGRKFLGGDLVYGAD</sequence>
<dbReference type="GO" id="GO:0003677">
    <property type="term" value="F:DNA binding"/>
    <property type="evidence" value="ECO:0007669"/>
    <property type="project" value="InterPro"/>
</dbReference>
<keyword evidence="3" id="KW-0949">S-adenosyl-L-methionine</keyword>
<comment type="caution">
    <text evidence="6">The sequence shown here is derived from an EMBL/GenBank/DDBJ whole genome shotgun (WGS) entry which is preliminary data.</text>
</comment>
<reference evidence="6 7" key="1">
    <citation type="submission" date="2018-03" db="EMBL/GenBank/DDBJ databases">
        <title>Genome sequence of Moorella humiferrea DSM 23265.</title>
        <authorList>
            <person name="Poehlein A."/>
            <person name="Daniel R."/>
        </authorList>
    </citation>
    <scope>NUCLEOTIDE SEQUENCE [LARGE SCALE GENOMIC DNA]</scope>
    <source>
        <strain evidence="6 7">DSM 23265</strain>
    </source>
</reference>
<gene>
    <name evidence="6" type="primary">yhdJ_2</name>
    <name evidence="6" type="ORF">MOHU_25800</name>
</gene>
<dbReference type="PRINTS" id="PR00506">
    <property type="entry name" value="D21N6MTFRASE"/>
</dbReference>
<accession>A0A2T0AKI1</accession>
<evidence type="ECO:0000256" key="2">
    <source>
        <dbReference type="ARBA" id="ARBA00022679"/>
    </source>
</evidence>
<keyword evidence="7" id="KW-1185">Reference proteome</keyword>
<dbReference type="GO" id="GO:0009007">
    <property type="term" value="F:site-specific DNA-methyltransferase (adenine-specific) activity"/>
    <property type="evidence" value="ECO:0007669"/>
    <property type="project" value="UniProtKB-EC"/>
</dbReference>
<dbReference type="RefSeq" id="WP_211292947.1">
    <property type="nucleotide sequence ID" value="NZ_CP136418.1"/>
</dbReference>
<evidence type="ECO:0000256" key="4">
    <source>
        <dbReference type="ARBA" id="ARBA00022747"/>
    </source>
</evidence>
<dbReference type="GO" id="GO:0009307">
    <property type="term" value="P:DNA restriction-modification system"/>
    <property type="evidence" value="ECO:0007669"/>
    <property type="project" value="UniProtKB-KW"/>
</dbReference>
<dbReference type="GO" id="GO:0032259">
    <property type="term" value="P:methylation"/>
    <property type="evidence" value="ECO:0007669"/>
    <property type="project" value="UniProtKB-KW"/>
</dbReference>
<dbReference type="InterPro" id="IPR029063">
    <property type="entry name" value="SAM-dependent_MTases_sf"/>
</dbReference>